<dbReference type="AlphaFoldDB" id="A0A834IP22"/>
<reference evidence="1" key="1">
    <citation type="submission" date="2020-08" db="EMBL/GenBank/DDBJ databases">
        <title>Genome sequencing and assembly of the red palm weevil Rhynchophorus ferrugineus.</title>
        <authorList>
            <person name="Dias G.B."/>
            <person name="Bergman C.M."/>
            <person name="Manee M."/>
        </authorList>
    </citation>
    <scope>NUCLEOTIDE SEQUENCE</scope>
    <source>
        <strain evidence="1">AA-2017</strain>
        <tissue evidence="1">Whole larva</tissue>
    </source>
</reference>
<organism evidence="1 2">
    <name type="scientific">Rhynchophorus ferrugineus</name>
    <name type="common">Red palm weevil</name>
    <name type="synonym">Curculio ferrugineus</name>
    <dbReference type="NCBI Taxonomy" id="354439"/>
    <lineage>
        <taxon>Eukaryota</taxon>
        <taxon>Metazoa</taxon>
        <taxon>Ecdysozoa</taxon>
        <taxon>Arthropoda</taxon>
        <taxon>Hexapoda</taxon>
        <taxon>Insecta</taxon>
        <taxon>Pterygota</taxon>
        <taxon>Neoptera</taxon>
        <taxon>Endopterygota</taxon>
        <taxon>Coleoptera</taxon>
        <taxon>Polyphaga</taxon>
        <taxon>Cucujiformia</taxon>
        <taxon>Curculionidae</taxon>
        <taxon>Dryophthorinae</taxon>
        <taxon>Rhynchophorus</taxon>
    </lineage>
</organism>
<name>A0A834IP22_RHYFE</name>
<evidence type="ECO:0000313" key="1">
    <source>
        <dbReference type="EMBL" id="KAF7277452.1"/>
    </source>
</evidence>
<evidence type="ECO:0000313" key="2">
    <source>
        <dbReference type="Proteomes" id="UP000625711"/>
    </source>
</evidence>
<dbReference type="EMBL" id="JAACXV010001901">
    <property type="protein sequence ID" value="KAF7277452.1"/>
    <property type="molecule type" value="Genomic_DNA"/>
</dbReference>
<gene>
    <name evidence="1" type="ORF">GWI33_007263</name>
</gene>
<comment type="caution">
    <text evidence="1">The sequence shown here is derived from an EMBL/GenBank/DDBJ whole genome shotgun (WGS) entry which is preliminary data.</text>
</comment>
<feature type="non-terminal residue" evidence="1">
    <location>
        <position position="1"/>
    </location>
</feature>
<dbReference type="Proteomes" id="UP000625711">
    <property type="component" value="Unassembled WGS sequence"/>
</dbReference>
<sequence>PSNDSFLHTPSFTHNYEAAPDSQRHEAAFPAFRSSAKTSRLLISLPIVFLMNLNPARRPPKTGDFAFHLHNCTY</sequence>
<protein>
    <submittedName>
        <fullName evidence="1">Uncharacterized protein</fullName>
    </submittedName>
</protein>
<keyword evidence="2" id="KW-1185">Reference proteome</keyword>
<accession>A0A834IP22</accession>
<proteinExistence type="predicted"/>